<proteinExistence type="predicted"/>
<organism evidence="1">
    <name type="scientific">marine sediment metagenome</name>
    <dbReference type="NCBI Taxonomy" id="412755"/>
    <lineage>
        <taxon>unclassified sequences</taxon>
        <taxon>metagenomes</taxon>
        <taxon>ecological metagenomes</taxon>
    </lineage>
</organism>
<protein>
    <submittedName>
        <fullName evidence="1">Uncharacterized protein</fullName>
    </submittedName>
</protein>
<comment type="caution">
    <text evidence="1">The sequence shown here is derived from an EMBL/GenBank/DDBJ whole genome shotgun (WGS) entry which is preliminary data.</text>
</comment>
<dbReference type="AlphaFoldDB" id="A0A0F8WD45"/>
<sequence>MITHSFTPEKYFNVFGTIKPALRISPGDRVITTTLDAHGYDQDMKKP</sequence>
<reference evidence="1" key="1">
    <citation type="journal article" date="2015" name="Nature">
        <title>Complex archaea that bridge the gap between prokaryotes and eukaryotes.</title>
        <authorList>
            <person name="Spang A."/>
            <person name="Saw J.H."/>
            <person name="Jorgensen S.L."/>
            <person name="Zaremba-Niedzwiedzka K."/>
            <person name="Martijn J."/>
            <person name="Lind A.E."/>
            <person name="van Eijk R."/>
            <person name="Schleper C."/>
            <person name="Guy L."/>
            <person name="Ettema T.J."/>
        </authorList>
    </citation>
    <scope>NUCLEOTIDE SEQUENCE</scope>
</reference>
<feature type="non-terminal residue" evidence="1">
    <location>
        <position position="47"/>
    </location>
</feature>
<gene>
    <name evidence="1" type="ORF">LCGC14_3084420</name>
</gene>
<dbReference type="EMBL" id="LAZR01065977">
    <property type="protein sequence ID" value="KKK54468.1"/>
    <property type="molecule type" value="Genomic_DNA"/>
</dbReference>
<evidence type="ECO:0000313" key="1">
    <source>
        <dbReference type="EMBL" id="KKK54468.1"/>
    </source>
</evidence>
<accession>A0A0F8WD45</accession>
<name>A0A0F8WD45_9ZZZZ</name>